<evidence type="ECO:0000313" key="10">
    <source>
        <dbReference type="EMBL" id="SFB34617.1"/>
    </source>
</evidence>
<evidence type="ECO:0000259" key="9">
    <source>
        <dbReference type="PROSITE" id="PS50929"/>
    </source>
</evidence>
<proteinExistence type="predicted"/>
<dbReference type="SUPFAM" id="SSF90123">
    <property type="entry name" value="ABC transporter transmembrane region"/>
    <property type="match status" value="1"/>
</dbReference>
<accession>A0A1I1A9K7</accession>
<dbReference type="CDD" id="cd07346">
    <property type="entry name" value="ABC_6TM_exporters"/>
    <property type="match status" value="1"/>
</dbReference>
<organism evidence="10 11">
    <name type="scientific">Acetitomaculum ruminis DSM 5522</name>
    <dbReference type="NCBI Taxonomy" id="1120918"/>
    <lineage>
        <taxon>Bacteria</taxon>
        <taxon>Bacillati</taxon>
        <taxon>Bacillota</taxon>
        <taxon>Clostridia</taxon>
        <taxon>Lachnospirales</taxon>
        <taxon>Lachnospiraceae</taxon>
        <taxon>Acetitomaculum</taxon>
    </lineage>
</organism>
<dbReference type="GO" id="GO:0005886">
    <property type="term" value="C:plasma membrane"/>
    <property type="evidence" value="ECO:0007669"/>
    <property type="project" value="UniProtKB-SubCell"/>
</dbReference>
<gene>
    <name evidence="10" type="ORF">SAMN05216249_12318</name>
</gene>
<feature type="transmembrane region" description="Helical" evidence="7">
    <location>
        <begin position="291"/>
        <end position="308"/>
    </location>
</feature>
<dbReference type="PANTHER" id="PTHR24221:SF397">
    <property type="entry name" value="ABC TRANSPORTER, ATP-BINDING TRANSMEMBRANE PROTEIN"/>
    <property type="match status" value="1"/>
</dbReference>
<reference evidence="10 11" key="1">
    <citation type="submission" date="2016-10" db="EMBL/GenBank/DDBJ databases">
        <authorList>
            <person name="de Groot N.N."/>
        </authorList>
    </citation>
    <scope>NUCLEOTIDE SEQUENCE [LARGE SCALE GENOMIC DNA]</scope>
    <source>
        <strain evidence="10 11">DSM 5522</strain>
    </source>
</reference>
<dbReference type="PANTHER" id="PTHR24221">
    <property type="entry name" value="ATP-BINDING CASSETTE SUB-FAMILY B"/>
    <property type="match status" value="1"/>
</dbReference>
<keyword evidence="5 7" id="KW-1133">Transmembrane helix</keyword>
<comment type="subcellular location">
    <subcellularLocation>
        <location evidence="1">Cell membrane</location>
        <topology evidence="1">Multi-pass membrane protein</topology>
    </subcellularLocation>
</comment>
<feature type="domain" description="ABC transporter" evidence="8">
    <location>
        <begin position="337"/>
        <end position="571"/>
    </location>
</feature>
<feature type="transmembrane region" description="Helical" evidence="7">
    <location>
        <begin position="139"/>
        <end position="160"/>
    </location>
</feature>
<feature type="transmembrane region" description="Helical" evidence="7">
    <location>
        <begin position="57"/>
        <end position="80"/>
    </location>
</feature>
<keyword evidence="11" id="KW-1185">Reference proteome</keyword>
<dbReference type="RefSeq" id="WP_177205681.1">
    <property type="nucleotide sequence ID" value="NZ_FOJY01000023.1"/>
</dbReference>
<keyword evidence="4 10" id="KW-0067">ATP-binding</keyword>
<dbReference type="InterPro" id="IPR011527">
    <property type="entry name" value="ABC1_TM_dom"/>
</dbReference>
<dbReference type="InterPro" id="IPR036640">
    <property type="entry name" value="ABC1_TM_sf"/>
</dbReference>
<dbReference type="SMART" id="SM00382">
    <property type="entry name" value="AAA"/>
    <property type="match status" value="1"/>
</dbReference>
<feature type="transmembrane region" description="Helical" evidence="7">
    <location>
        <begin position="254"/>
        <end position="271"/>
    </location>
</feature>
<evidence type="ECO:0000313" key="11">
    <source>
        <dbReference type="Proteomes" id="UP000198838"/>
    </source>
</evidence>
<dbReference type="STRING" id="1120918.SAMN05216249_12318"/>
<dbReference type="GO" id="GO:0034040">
    <property type="term" value="F:ATPase-coupled lipid transmembrane transporter activity"/>
    <property type="evidence" value="ECO:0007669"/>
    <property type="project" value="TreeGrafter"/>
</dbReference>
<dbReference type="Gene3D" id="3.40.50.300">
    <property type="entry name" value="P-loop containing nucleotide triphosphate hydrolases"/>
    <property type="match status" value="1"/>
</dbReference>
<dbReference type="Gene3D" id="1.20.1560.10">
    <property type="entry name" value="ABC transporter type 1, transmembrane domain"/>
    <property type="match status" value="1"/>
</dbReference>
<dbReference type="EMBL" id="FOJY01000023">
    <property type="protein sequence ID" value="SFB34617.1"/>
    <property type="molecule type" value="Genomic_DNA"/>
</dbReference>
<evidence type="ECO:0000256" key="2">
    <source>
        <dbReference type="ARBA" id="ARBA00022692"/>
    </source>
</evidence>
<dbReference type="GO" id="GO:0016887">
    <property type="term" value="F:ATP hydrolysis activity"/>
    <property type="evidence" value="ECO:0007669"/>
    <property type="project" value="InterPro"/>
</dbReference>
<evidence type="ECO:0000259" key="8">
    <source>
        <dbReference type="PROSITE" id="PS50893"/>
    </source>
</evidence>
<dbReference type="Pfam" id="PF00664">
    <property type="entry name" value="ABC_membrane"/>
    <property type="match status" value="1"/>
</dbReference>
<evidence type="ECO:0000256" key="5">
    <source>
        <dbReference type="ARBA" id="ARBA00022989"/>
    </source>
</evidence>
<dbReference type="Pfam" id="PF00005">
    <property type="entry name" value="ABC_tran"/>
    <property type="match status" value="1"/>
</dbReference>
<dbReference type="FunFam" id="3.40.50.300:FF:001443">
    <property type="entry name" value="ABC transporter, ATP-binding protein"/>
    <property type="match status" value="1"/>
</dbReference>
<keyword evidence="3" id="KW-0547">Nucleotide-binding</keyword>
<dbReference type="PROSITE" id="PS50929">
    <property type="entry name" value="ABC_TM1F"/>
    <property type="match status" value="1"/>
</dbReference>
<evidence type="ECO:0000256" key="4">
    <source>
        <dbReference type="ARBA" id="ARBA00022840"/>
    </source>
</evidence>
<keyword evidence="2 7" id="KW-0812">Transmembrane</keyword>
<evidence type="ECO:0000256" key="6">
    <source>
        <dbReference type="ARBA" id="ARBA00023136"/>
    </source>
</evidence>
<evidence type="ECO:0000256" key="3">
    <source>
        <dbReference type="ARBA" id="ARBA00022741"/>
    </source>
</evidence>
<dbReference type="Proteomes" id="UP000198838">
    <property type="component" value="Unassembled WGS sequence"/>
</dbReference>
<feature type="domain" description="ABC transmembrane type-1" evidence="9">
    <location>
        <begin position="31"/>
        <end position="305"/>
    </location>
</feature>
<dbReference type="SUPFAM" id="SSF52540">
    <property type="entry name" value="P-loop containing nucleoside triphosphate hydrolases"/>
    <property type="match status" value="1"/>
</dbReference>
<dbReference type="InterPro" id="IPR027417">
    <property type="entry name" value="P-loop_NTPase"/>
</dbReference>
<dbReference type="InterPro" id="IPR039421">
    <property type="entry name" value="Type_1_exporter"/>
</dbReference>
<protein>
    <submittedName>
        <fullName evidence="10">ATP-binding cassette, subfamily B</fullName>
    </submittedName>
</protein>
<keyword evidence="6 7" id="KW-0472">Membrane</keyword>
<evidence type="ECO:0000256" key="7">
    <source>
        <dbReference type="SAM" id="Phobius"/>
    </source>
</evidence>
<sequence length="578" mass="65279">MLKWGMDRFEMTRDGAIGVLKGSLYSGLYYISLMFPMSLIYLFILDVLPALKGNVRVTFNILTYIFIMILSLAISGFFYYKQYNAVFFTIYGESAKKRLKLGEKLRKLPLSFFEQKDLSDLTNTILSDVNTLENLQSHVIPGLIGSIMCNIVVAVMLILWDFRMGLAMFWVLPVVIINTVLSGKLQEKYANKHFLKKCAVADEAQEYIEHVSDIVAFNREEKFFEKYKKTVKEEESAHQILELVMSIFASGGQAFLKVGFAVTVIVGAILFEKGDLSLIKFLFYIISSARIYDPLGMVLNSIGYFYIIKKPVKRMKQIEETKEMGGKSDFVLENYNIVFENVDFGYSNEKKVLKNLSFKAKQGEVTALIGPSGCGKSTCTKLLTRFYDPLKGKIFIGGKNITKINPETLMGYISMVFQDVILFDNTVMENIRLGKRNASDVEVIKAAKMANCHEFIMNMTEGYQTMLGENGARLSGGERLRISIARAILKDAPILLLDEATASLDVENETKIQESIAHLIKGKTVVMIAHRMRTVENADHIIAIKDGAVVEEGSPYELLKKEGMFYQMLSLQKEETGF</sequence>
<feature type="transmembrane region" description="Helical" evidence="7">
    <location>
        <begin position="27"/>
        <end position="45"/>
    </location>
</feature>
<dbReference type="AlphaFoldDB" id="A0A1I1A9K7"/>
<dbReference type="GO" id="GO:0140359">
    <property type="term" value="F:ABC-type transporter activity"/>
    <property type="evidence" value="ECO:0007669"/>
    <property type="project" value="InterPro"/>
</dbReference>
<dbReference type="PROSITE" id="PS50893">
    <property type="entry name" value="ABC_TRANSPORTER_2"/>
    <property type="match status" value="1"/>
</dbReference>
<dbReference type="InterPro" id="IPR003439">
    <property type="entry name" value="ABC_transporter-like_ATP-bd"/>
</dbReference>
<evidence type="ECO:0000256" key="1">
    <source>
        <dbReference type="ARBA" id="ARBA00004651"/>
    </source>
</evidence>
<feature type="transmembrane region" description="Helical" evidence="7">
    <location>
        <begin position="166"/>
        <end position="185"/>
    </location>
</feature>
<dbReference type="InterPro" id="IPR003593">
    <property type="entry name" value="AAA+_ATPase"/>
</dbReference>
<dbReference type="GO" id="GO:0005524">
    <property type="term" value="F:ATP binding"/>
    <property type="evidence" value="ECO:0007669"/>
    <property type="project" value="UniProtKB-KW"/>
</dbReference>
<name>A0A1I1A9K7_9FIRM</name>